<dbReference type="AlphaFoldDB" id="A0A0A1UIK5"/>
<evidence type="ECO:0000313" key="2">
    <source>
        <dbReference type="EMBL" id="EUC58186.1"/>
    </source>
</evidence>
<evidence type="ECO:0000313" key="3">
    <source>
        <dbReference type="Proteomes" id="UP000030108"/>
    </source>
</evidence>
<feature type="compositionally biased region" description="Low complexity" evidence="1">
    <location>
        <begin position="9"/>
        <end position="30"/>
    </location>
</feature>
<feature type="region of interest" description="Disordered" evidence="1">
    <location>
        <begin position="110"/>
        <end position="169"/>
    </location>
</feature>
<accession>A0A0A1UIK5</accession>
<protein>
    <submittedName>
        <fullName evidence="2">Uncharacterized protein</fullName>
    </submittedName>
</protein>
<proteinExistence type="predicted"/>
<feature type="non-terminal residue" evidence="2">
    <location>
        <position position="324"/>
    </location>
</feature>
<evidence type="ECO:0000256" key="1">
    <source>
        <dbReference type="SAM" id="MobiDB-lite"/>
    </source>
</evidence>
<name>A0A0A1UIK5_9AGAM</name>
<comment type="caution">
    <text evidence="2">The sequence shown here is derived from an EMBL/GenBank/DDBJ whole genome shotgun (WGS) entry which is preliminary data.</text>
</comment>
<sequence length="324" mass="34764">MPTNPDNPVVASQASESSSHNSASVNSGSSDDSESRKRKIPAQYVVTEVAAVVSGSQEAAQVADAAHYHDAPSISSTRASSPISDISEFTPAVVAVPVTRAIESPIEAFETETEAPITEGERSGSTTPTRARTPAPESVLTSAGCNLGYPSQPSQIGTRNSTPDVDEMMSESYLPNNETLSAALDSFTRNVTLLKNFAHNRVQNDIDLLECKFTLDWINKIVSLVQVLHDSMEVQLESATEAAYPTEDIDVDGEFDRNSDDRSICEGQVYNQFSNPTYPTPENPTPSWGTSNAQMAPVIPDNTPAPILIQAPALVSPHQVRKAF</sequence>
<gene>
    <name evidence="2" type="ORF">RSOL_235950</name>
</gene>
<feature type="compositionally biased region" description="Polar residues" evidence="1">
    <location>
        <begin position="139"/>
        <end position="163"/>
    </location>
</feature>
<dbReference type="Proteomes" id="UP000030108">
    <property type="component" value="Unassembled WGS sequence"/>
</dbReference>
<feature type="region of interest" description="Disordered" evidence="1">
    <location>
        <begin position="271"/>
        <end position="299"/>
    </location>
</feature>
<dbReference type="EMBL" id="JATN01000321">
    <property type="protein sequence ID" value="EUC58186.1"/>
    <property type="molecule type" value="Genomic_DNA"/>
</dbReference>
<feature type="compositionally biased region" description="Low complexity" evidence="1">
    <location>
        <begin position="126"/>
        <end position="136"/>
    </location>
</feature>
<organism evidence="2 3">
    <name type="scientific">Rhizoctonia solani AG-3 Rhs1AP</name>
    <dbReference type="NCBI Taxonomy" id="1086054"/>
    <lineage>
        <taxon>Eukaryota</taxon>
        <taxon>Fungi</taxon>
        <taxon>Dikarya</taxon>
        <taxon>Basidiomycota</taxon>
        <taxon>Agaricomycotina</taxon>
        <taxon>Agaricomycetes</taxon>
        <taxon>Cantharellales</taxon>
        <taxon>Ceratobasidiaceae</taxon>
        <taxon>Rhizoctonia</taxon>
    </lineage>
</organism>
<reference evidence="3" key="1">
    <citation type="journal article" date="2014" name="Genome Announc.">
        <title>Draft genome sequence of the plant-pathogenic soil fungus Rhizoctonia solani anastomosis group 3 strain Rhs1AP.</title>
        <authorList>
            <person name="Cubeta M.A."/>
            <person name="Thomas E."/>
            <person name="Dean R.A."/>
            <person name="Jabaji S."/>
            <person name="Neate S.M."/>
            <person name="Tavantzis S."/>
            <person name="Toda T."/>
            <person name="Vilgalys R."/>
            <person name="Bharathan N."/>
            <person name="Fedorova-Abrams N."/>
            <person name="Pakala S.B."/>
            <person name="Pakala S.M."/>
            <person name="Zafar N."/>
            <person name="Joardar V."/>
            <person name="Losada L."/>
            <person name="Nierman W.C."/>
        </authorList>
    </citation>
    <scope>NUCLEOTIDE SEQUENCE [LARGE SCALE GENOMIC DNA]</scope>
    <source>
        <strain evidence="3">AG-3</strain>
    </source>
</reference>
<feature type="region of interest" description="Disordered" evidence="1">
    <location>
        <begin position="1"/>
        <end position="39"/>
    </location>
</feature>